<feature type="binding site" evidence="13">
    <location>
        <position position="32"/>
    </location>
    <ligand>
        <name>NADPH</name>
        <dbReference type="ChEBI" id="CHEBI:57783"/>
    </ligand>
</feature>
<evidence type="ECO:0000256" key="16">
    <source>
        <dbReference type="PIRSR" id="PIRSR000114-3"/>
    </source>
</evidence>
<gene>
    <name evidence="13" type="primary">gpsA</name>
    <name evidence="20" type="ordered locus">Shel_09720</name>
</gene>
<dbReference type="PROSITE" id="PS00957">
    <property type="entry name" value="NAD_G3PDH"/>
    <property type="match status" value="1"/>
</dbReference>
<dbReference type="KEGG" id="shi:Shel_09720"/>
<organism evidence="20 21">
    <name type="scientific">Slackia heliotrinireducens (strain ATCC 29202 / DSM 20476 / NCTC 11029 / RHS 1)</name>
    <name type="common">Peptococcus heliotrinreducens</name>
    <dbReference type="NCBI Taxonomy" id="471855"/>
    <lineage>
        <taxon>Bacteria</taxon>
        <taxon>Bacillati</taxon>
        <taxon>Actinomycetota</taxon>
        <taxon>Coriobacteriia</taxon>
        <taxon>Eggerthellales</taxon>
        <taxon>Eggerthellaceae</taxon>
        <taxon>Slackia</taxon>
    </lineage>
</organism>
<dbReference type="PANTHER" id="PTHR11728">
    <property type="entry name" value="GLYCEROL-3-PHOSPHATE DEHYDROGENASE"/>
    <property type="match status" value="1"/>
</dbReference>
<dbReference type="GO" id="GO:0005829">
    <property type="term" value="C:cytosol"/>
    <property type="evidence" value="ECO:0007669"/>
    <property type="project" value="TreeGrafter"/>
</dbReference>
<feature type="active site" description="Proton acceptor" evidence="13 14">
    <location>
        <position position="189"/>
    </location>
</feature>
<keyword evidence="6 13" id="KW-0443">Lipid metabolism</keyword>
<feature type="binding site" evidence="13">
    <location>
        <position position="138"/>
    </location>
    <ligand>
        <name>NADPH</name>
        <dbReference type="ChEBI" id="CHEBI:57783"/>
    </ligand>
</feature>
<dbReference type="GO" id="GO:0008654">
    <property type="term" value="P:phospholipid biosynthetic process"/>
    <property type="evidence" value="ECO:0007669"/>
    <property type="project" value="UniProtKB-KW"/>
</dbReference>
<dbReference type="GO" id="GO:0141153">
    <property type="term" value="F:glycerol-3-phosphate dehydrogenase (NADP+) activity"/>
    <property type="evidence" value="ECO:0007669"/>
    <property type="project" value="RHEA"/>
</dbReference>
<comment type="catalytic activity">
    <reaction evidence="9">
        <text>sn-glycerol 3-phosphate + NADP(+) = dihydroxyacetone phosphate + NADPH + H(+)</text>
        <dbReference type="Rhea" id="RHEA:11096"/>
        <dbReference type="ChEBI" id="CHEBI:15378"/>
        <dbReference type="ChEBI" id="CHEBI:57597"/>
        <dbReference type="ChEBI" id="CHEBI:57642"/>
        <dbReference type="ChEBI" id="CHEBI:57783"/>
        <dbReference type="ChEBI" id="CHEBI:58349"/>
        <dbReference type="EC" id="1.1.1.94"/>
    </reaction>
    <physiologicalReaction direction="right-to-left" evidence="9">
        <dbReference type="Rhea" id="RHEA:11098"/>
    </physiologicalReaction>
</comment>
<dbReference type="UniPathway" id="UPA00940"/>
<evidence type="ECO:0000256" key="4">
    <source>
        <dbReference type="ARBA" id="ARBA00023002"/>
    </source>
</evidence>
<dbReference type="InterPro" id="IPR011128">
    <property type="entry name" value="G3P_DH_NAD-dep_N"/>
</dbReference>
<feature type="binding site" evidence="13">
    <location>
        <position position="11"/>
    </location>
    <ligand>
        <name>NADPH</name>
        <dbReference type="ChEBI" id="CHEBI:57783"/>
    </ligand>
</feature>
<feature type="binding site" evidence="16">
    <location>
        <begin position="7"/>
        <end position="12"/>
    </location>
    <ligand>
        <name>NAD(+)</name>
        <dbReference type="ChEBI" id="CHEBI:57540"/>
    </ligand>
</feature>
<dbReference type="GO" id="GO:0005975">
    <property type="term" value="P:carbohydrate metabolic process"/>
    <property type="evidence" value="ECO:0007669"/>
    <property type="project" value="InterPro"/>
</dbReference>
<feature type="binding site" evidence="13">
    <location>
        <position position="48"/>
    </location>
    <ligand>
        <name>NADPH</name>
        <dbReference type="ChEBI" id="CHEBI:57783"/>
    </ligand>
</feature>
<keyword evidence="5 13" id="KW-0520">NAD</keyword>
<feature type="binding site" evidence="13">
    <location>
        <position position="254"/>
    </location>
    <ligand>
        <name>sn-glycerol 3-phosphate</name>
        <dbReference type="ChEBI" id="CHEBI:57597"/>
    </ligand>
</feature>
<keyword evidence="13" id="KW-0963">Cytoplasm</keyword>
<feature type="binding site" evidence="13">
    <location>
        <position position="279"/>
    </location>
    <ligand>
        <name>NADPH</name>
        <dbReference type="ChEBI" id="CHEBI:57783"/>
    </ligand>
</feature>
<protein>
    <recommendedName>
        <fullName evidence="11 13">Glycerol-3-phosphate dehydrogenase [NAD(P)+]</fullName>
        <ecNumber evidence="10 13">1.1.1.94</ecNumber>
    </recommendedName>
    <alternativeName>
        <fullName evidence="13">NAD(P)(+)-dependent glycerol-3-phosphate dehydrogenase</fullName>
    </alternativeName>
    <alternativeName>
        <fullName evidence="12 13">NAD(P)H-dependent dihydroxyacetone-phosphate reductase</fullName>
    </alternativeName>
</protein>
<feature type="binding site" evidence="13">
    <location>
        <position position="10"/>
    </location>
    <ligand>
        <name>NADPH</name>
        <dbReference type="ChEBI" id="CHEBI:57783"/>
    </ligand>
</feature>
<dbReference type="InterPro" id="IPR006168">
    <property type="entry name" value="G3P_DH_NAD-dep"/>
</dbReference>
<dbReference type="Gene3D" id="1.10.1040.10">
    <property type="entry name" value="N-(1-d-carboxylethyl)-l-norvaline Dehydrogenase, domain 2"/>
    <property type="match status" value="1"/>
</dbReference>
<feature type="domain" description="Glycerol-3-phosphate dehydrogenase NAD-dependent N-terminal" evidence="18">
    <location>
        <begin position="2"/>
        <end position="154"/>
    </location>
</feature>
<dbReference type="EC" id="1.1.1.94" evidence="10 13"/>
<accession>C7N525</accession>
<feature type="binding site" evidence="15">
    <location>
        <begin position="253"/>
        <end position="254"/>
    </location>
    <ligand>
        <name>substrate</name>
    </ligand>
</feature>
<feature type="binding site" evidence="13">
    <location>
        <position position="277"/>
    </location>
    <ligand>
        <name>NADPH</name>
        <dbReference type="ChEBI" id="CHEBI:57783"/>
    </ligand>
</feature>
<evidence type="ECO:0000256" key="14">
    <source>
        <dbReference type="PIRSR" id="PIRSR000114-1"/>
    </source>
</evidence>
<dbReference type="Pfam" id="PF07479">
    <property type="entry name" value="NAD_Gly3P_dh_C"/>
    <property type="match status" value="1"/>
</dbReference>
<evidence type="ECO:0000256" key="8">
    <source>
        <dbReference type="ARBA" id="ARBA00023264"/>
    </source>
</evidence>
<feature type="binding site" evidence="13">
    <location>
        <position position="105"/>
    </location>
    <ligand>
        <name>sn-glycerol 3-phosphate</name>
        <dbReference type="ChEBI" id="CHEBI:57597"/>
    </ligand>
</feature>
<keyword evidence="21" id="KW-1185">Reference proteome</keyword>
<feature type="binding site" evidence="13">
    <location>
        <position position="105"/>
    </location>
    <ligand>
        <name>NADPH</name>
        <dbReference type="ChEBI" id="CHEBI:57783"/>
    </ligand>
</feature>
<evidence type="ECO:0000256" key="2">
    <source>
        <dbReference type="ARBA" id="ARBA00022516"/>
    </source>
</evidence>
<evidence type="ECO:0000256" key="7">
    <source>
        <dbReference type="ARBA" id="ARBA00023209"/>
    </source>
</evidence>
<comment type="function">
    <text evidence="13">Catalyzes the reduction of the glycolytic intermediate dihydroxyacetone phosphate (DHAP) to sn-glycerol 3-phosphate (G3P), the key precursor for phospholipid synthesis.</text>
</comment>
<dbReference type="STRING" id="471855.Shel_09720"/>
<dbReference type="GO" id="GO:0051287">
    <property type="term" value="F:NAD binding"/>
    <property type="evidence" value="ECO:0007669"/>
    <property type="project" value="InterPro"/>
</dbReference>
<feature type="binding site" evidence="13">
    <location>
        <position position="253"/>
    </location>
    <ligand>
        <name>sn-glycerol 3-phosphate</name>
        <dbReference type="ChEBI" id="CHEBI:57597"/>
    </ligand>
</feature>
<dbReference type="InterPro" id="IPR036291">
    <property type="entry name" value="NAD(P)-bd_dom_sf"/>
</dbReference>
<comment type="caution">
    <text evidence="13">Lacks conserved residue(s) required for the propagation of feature annotation.</text>
</comment>
<keyword evidence="8 13" id="KW-1208">Phospholipid metabolism</keyword>
<comment type="catalytic activity">
    <reaction evidence="13">
        <text>sn-glycerol 3-phosphate + NAD(+) = dihydroxyacetone phosphate + NADH + H(+)</text>
        <dbReference type="Rhea" id="RHEA:11092"/>
        <dbReference type="ChEBI" id="CHEBI:15378"/>
        <dbReference type="ChEBI" id="CHEBI:57540"/>
        <dbReference type="ChEBI" id="CHEBI:57597"/>
        <dbReference type="ChEBI" id="CHEBI:57642"/>
        <dbReference type="ChEBI" id="CHEBI:57945"/>
        <dbReference type="EC" id="1.1.1.94"/>
    </reaction>
</comment>
<keyword evidence="7 13" id="KW-0594">Phospholipid biosynthesis</keyword>
<dbReference type="HOGENOM" id="CLU_033449_0_2_11"/>
<dbReference type="EMBL" id="CP001684">
    <property type="protein sequence ID" value="ACV22010.1"/>
    <property type="molecule type" value="Genomic_DNA"/>
</dbReference>
<keyword evidence="4 13" id="KW-0560">Oxidoreductase</keyword>
<dbReference type="GO" id="GO:0046167">
    <property type="term" value="P:glycerol-3-phosphate biosynthetic process"/>
    <property type="evidence" value="ECO:0007669"/>
    <property type="project" value="UniProtKB-UniRule"/>
</dbReference>
<comment type="similarity">
    <text evidence="1 13 17">Belongs to the NAD-dependent glycerol-3-phosphate dehydrogenase family.</text>
</comment>
<evidence type="ECO:0000256" key="6">
    <source>
        <dbReference type="ARBA" id="ARBA00023098"/>
    </source>
</evidence>
<evidence type="ECO:0000313" key="21">
    <source>
        <dbReference type="Proteomes" id="UP000002026"/>
    </source>
</evidence>
<dbReference type="InterPro" id="IPR013328">
    <property type="entry name" value="6PGD_dom2"/>
</dbReference>
<dbReference type="PRINTS" id="PR00077">
    <property type="entry name" value="GPDHDRGNASE"/>
</dbReference>
<evidence type="ECO:0000256" key="9">
    <source>
        <dbReference type="ARBA" id="ARBA00052716"/>
    </source>
</evidence>
<feature type="binding site" evidence="13">
    <location>
        <position position="253"/>
    </location>
    <ligand>
        <name>NADPH</name>
        <dbReference type="ChEBI" id="CHEBI:57783"/>
    </ligand>
</feature>
<evidence type="ECO:0000256" key="12">
    <source>
        <dbReference type="ARBA" id="ARBA00080511"/>
    </source>
</evidence>
<dbReference type="NCBIfam" id="NF000940">
    <property type="entry name" value="PRK00094.1-2"/>
    <property type="match status" value="1"/>
</dbReference>
<dbReference type="HAMAP" id="MF_00394">
    <property type="entry name" value="NAD_Glyc3P_dehydrog"/>
    <property type="match status" value="1"/>
</dbReference>
<evidence type="ECO:0000256" key="3">
    <source>
        <dbReference type="ARBA" id="ARBA00022857"/>
    </source>
</evidence>
<comment type="pathway">
    <text evidence="13">Membrane lipid metabolism; glycerophospholipid metabolism.</text>
</comment>
<dbReference type="Pfam" id="PF01210">
    <property type="entry name" value="NAD_Gly3P_dh_N"/>
    <property type="match status" value="1"/>
</dbReference>
<dbReference type="SUPFAM" id="SSF51735">
    <property type="entry name" value="NAD(P)-binding Rossmann-fold domains"/>
    <property type="match status" value="1"/>
</dbReference>
<reference evidence="20 21" key="1">
    <citation type="journal article" date="2009" name="Stand. Genomic Sci.">
        <title>Complete genome sequence of Slackia heliotrinireducens type strain (RHS 1).</title>
        <authorList>
            <person name="Pukall R."/>
            <person name="Lapidus A."/>
            <person name="Nolan M."/>
            <person name="Copeland A."/>
            <person name="Glavina Del Rio T."/>
            <person name="Lucas S."/>
            <person name="Chen F."/>
            <person name="Tice H."/>
            <person name="Cheng J.F."/>
            <person name="Chertkov O."/>
            <person name="Bruce D."/>
            <person name="Goodwin L."/>
            <person name="Kuske C."/>
            <person name="Brettin T."/>
            <person name="Detter J.C."/>
            <person name="Han C."/>
            <person name="Pitluck S."/>
            <person name="Pati A."/>
            <person name="Mavrommatis K."/>
            <person name="Ivanova N."/>
            <person name="Ovchinnikova G."/>
            <person name="Chen A."/>
            <person name="Palaniappan K."/>
            <person name="Schneider S."/>
            <person name="Rohde M."/>
            <person name="Chain P."/>
            <person name="D'haeseleer P."/>
            <person name="Goker M."/>
            <person name="Bristow J."/>
            <person name="Eisen J.A."/>
            <person name="Markowitz V."/>
            <person name="Kyrpides N.C."/>
            <person name="Klenk H.P."/>
            <person name="Hugenholtz P."/>
        </authorList>
    </citation>
    <scope>NUCLEOTIDE SEQUENCE [LARGE SCALE GENOMIC DNA]</scope>
    <source>
        <strain evidence="21">ATCC 29202 / DSM 20476 / NCTC 11029 / RHS 1</strain>
    </source>
</reference>
<evidence type="ECO:0000256" key="5">
    <source>
        <dbReference type="ARBA" id="ARBA00023027"/>
    </source>
</evidence>
<dbReference type="Proteomes" id="UP000002026">
    <property type="component" value="Chromosome"/>
</dbReference>
<dbReference type="AlphaFoldDB" id="C7N525"/>
<evidence type="ECO:0000259" key="18">
    <source>
        <dbReference type="Pfam" id="PF01210"/>
    </source>
</evidence>
<dbReference type="InterPro" id="IPR008927">
    <property type="entry name" value="6-PGluconate_DH-like_C_sf"/>
</dbReference>
<evidence type="ECO:0000256" key="15">
    <source>
        <dbReference type="PIRSR" id="PIRSR000114-2"/>
    </source>
</evidence>
<dbReference type="GO" id="GO:0141152">
    <property type="term" value="F:glycerol-3-phosphate dehydrogenase (NAD+) activity"/>
    <property type="evidence" value="ECO:0007669"/>
    <property type="project" value="RHEA"/>
</dbReference>
<feature type="binding site" evidence="13">
    <location>
        <position position="134"/>
    </location>
    <ligand>
        <name>sn-glycerol 3-phosphate</name>
        <dbReference type="ChEBI" id="CHEBI:57597"/>
    </ligand>
</feature>
<dbReference type="SUPFAM" id="SSF48179">
    <property type="entry name" value="6-phosphogluconate dehydrogenase C-terminal domain-like"/>
    <property type="match status" value="1"/>
</dbReference>
<name>C7N525_SLAHD</name>
<sequence>MKVSVIGAGSWGTALANLLASQGNDVCMWARKPEVCESINTRHVNPRYLVNSTLDERLRASSDFAEVLKGTEAVVVVTPSSILRQTAEAIAPYITSVTPIVICSKGVEEGTGLLPVEIFEDVLGHLGRLAGLTGPNHAEEVIKALPSGTVIAAFRLKTAKFFQELFAAPYFRTYVSSDVIGAEICAAYKNVVAIAVGAAYGMGLGDNTASLIMTRGLAEMGRLVTACGGNSMTCMGLAGVGDLEVTCMSEHSRNRTFGYRLAKGTTLEEYKAETHMVVEGAVACRTLHTLASEHGVDLPIAQAVRAIVWEGATLQDVAVALLDRPLKAEF</sequence>
<evidence type="ECO:0000259" key="19">
    <source>
        <dbReference type="Pfam" id="PF07479"/>
    </source>
</evidence>
<dbReference type="Gene3D" id="3.40.50.720">
    <property type="entry name" value="NAD(P)-binding Rossmann-like Domain"/>
    <property type="match status" value="1"/>
</dbReference>
<evidence type="ECO:0000256" key="1">
    <source>
        <dbReference type="ARBA" id="ARBA00011009"/>
    </source>
</evidence>
<dbReference type="FunFam" id="1.10.1040.10:FF:000001">
    <property type="entry name" value="Glycerol-3-phosphate dehydrogenase [NAD(P)+]"/>
    <property type="match status" value="1"/>
</dbReference>
<evidence type="ECO:0000256" key="13">
    <source>
        <dbReference type="HAMAP-Rule" id="MF_00394"/>
    </source>
</evidence>
<evidence type="ECO:0000256" key="11">
    <source>
        <dbReference type="ARBA" id="ARBA00069372"/>
    </source>
</evidence>
<feature type="binding site" evidence="13">
    <location>
        <position position="242"/>
    </location>
    <ligand>
        <name>sn-glycerol 3-phosphate</name>
        <dbReference type="ChEBI" id="CHEBI:57597"/>
    </ligand>
</feature>
<dbReference type="FunFam" id="3.40.50.720:FF:000019">
    <property type="entry name" value="Glycerol-3-phosphate dehydrogenase [NAD(P)+]"/>
    <property type="match status" value="1"/>
</dbReference>
<keyword evidence="2 13" id="KW-0444">Lipid biosynthesis</keyword>
<proteinExistence type="inferred from homology"/>
<dbReference type="PIRSF" id="PIRSF000114">
    <property type="entry name" value="Glycerol-3-P_dh"/>
    <property type="match status" value="1"/>
</dbReference>
<dbReference type="GO" id="GO:0046168">
    <property type="term" value="P:glycerol-3-phosphate catabolic process"/>
    <property type="evidence" value="ECO:0007669"/>
    <property type="project" value="InterPro"/>
</dbReference>
<evidence type="ECO:0000256" key="10">
    <source>
        <dbReference type="ARBA" id="ARBA00066687"/>
    </source>
</evidence>
<feature type="binding site" evidence="13">
    <location>
        <position position="189"/>
    </location>
    <ligand>
        <name>sn-glycerol 3-phosphate</name>
        <dbReference type="ChEBI" id="CHEBI:57597"/>
    </ligand>
</feature>
<dbReference type="GO" id="GO:0006650">
    <property type="term" value="P:glycerophospholipid metabolic process"/>
    <property type="evidence" value="ECO:0007669"/>
    <property type="project" value="UniProtKB-UniRule"/>
</dbReference>
<feature type="domain" description="Glycerol-3-phosphate dehydrogenase NAD-dependent C-terminal" evidence="19">
    <location>
        <begin position="178"/>
        <end position="317"/>
    </location>
</feature>
<feature type="binding site" evidence="16">
    <location>
        <position position="253"/>
    </location>
    <ligand>
        <name>NAD(+)</name>
        <dbReference type="ChEBI" id="CHEBI:57540"/>
    </ligand>
</feature>
<dbReference type="eggNOG" id="COG0240">
    <property type="taxonomic scope" value="Bacteria"/>
</dbReference>
<evidence type="ECO:0000256" key="17">
    <source>
        <dbReference type="RuleBase" id="RU000437"/>
    </source>
</evidence>
<dbReference type="PANTHER" id="PTHR11728:SF1">
    <property type="entry name" value="GLYCEROL-3-PHOSPHATE DEHYDROGENASE [NAD(+)] 2, CHLOROPLASTIC"/>
    <property type="match status" value="1"/>
</dbReference>
<feature type="binding site" evidence="13">
    <location>
        <position position="252"/>
    </location>
    <ligand>
        <name>sn-glycerol 3-phosphate</name>
        <dbReference type="ChEBI" id="CHEBI:57597"/>
    </ligand>
</feature>
<dbReference type="NCBIfam" id="NF000942">
    <property type="entry name" value="PRK00094.1-4"/>
    <property type="match status" value="1"/>
</dbReference>
<keyword evidence="13" id="KW-0547">Nucleotide-binding</keyword>
<feature type="binding site" evidence="16">
    <location>
        <position position="138"/>
    </location>
    <ligand>
        <name>NAD(+)</name>
        <dbReference type="ChEBI" id="CHEBI:57540"/>
    </ligand>
</feature>
<dbReference type="RefSeq" id="WP_012798114.1">
    <property type="nucleotide sequence ID" value="NC_013165.1"/>
</dbReference>
<comment type="subcellular location">
    <subcellularLocation>
        <location evidence="13">Cytoplasm</location>
    </subcellularLocation>
</comment>
<feature type="binding site" evidence="15">
    <location>
        <position position="105"/>
    </location>
    <ligand>
        <name>substrate</name>
    </ligand>
</feature>
<keyword evidence="3 13" id="KW-0521">NADP</keyword>
<dbReference type="InterPro" id="IPR006109">
    <property type="entry name" value="G3P_DH_NAD-dep_C"/>
</dbReference>
<evidence type="ECO:0000313" key="20">
    <source>
        <dbReference type="EMBL" id="ACV22010.1"/>
    </source>
</evidence>
<feature type="binding site" evidence="13">
    <location>
        <position position="31"/>
    </location>
    <ligand>
        <name>NADPH</name>
        <dbReference type="ChEBI" id="CHEBI:57783"/>
    </ligand>
</feature>